<dbReference type="Proteomes" id="UP000494330">
    <property type="component" value="Unassembled WGS sequence"/>
</dbReference>
<protein>
    <recommendedName>
        <fullName evidence="1">Putative DNA-binding domain-containing protein</fullName>
    </recommendedName>
</protein>
<dbReference type="RefSeq" id="WP_052001043.1">
    <property type="nucleotide sequence ID" value="NZ_CABVQD010000035.1"/>
</dbReference>
<dbReference type="InterPro" id="IPR018640">
    <property type="entry name" value="DUF2063"/>
</dbReference>
<sequence length="282" mass="28897">MRAPTSLPAHGARPAPDFGGRQSAFAAALLDADRAVPPGLVGPDGLPDLRRFAVYRNNVIAGLADALKAAFPATCRIVGDAFFAAMARAYAARHPPRSPVMLHYGDGFGAFVDSFEPAASLPYLGDVARLEHAWAVAYHAADAAPLAAAAFAGIAPERLPSLVLGLHPSVRIVRSRFPVVRIWRMNIDSGEPAPVDLDAGGEDALVVRPAADVEVRRLPPGAAAFIAALAAGARIVGALDAALADAPGFDPAGALAMLFDAGAVVGGPPADAPVPPCTVRHP</sequence>
<name>A0A6P2RF23_9BURK</name>
<dbReference type="EMBL" id="CABVQD010000035">
    <property type="protein sequence ID" value="VWC33990.1"/>
    <property type="molecule type" value="Genomic_DNA"/>
</dbReference>
<evidence type="ECO:0000259" key="1">
    <source>
        <dbReference type="Pfam" id="PF09836"/>
    </source>
</evidence>
<feature type="domain" description="Putative DNA-binding" evidence="1">
    <location>
        <begin position="22"/>
        <end position="112"/>
    </location>
</feature>
<organism evidence="2 3">
    <name type="scientific">Burkholderia paludis</name>
    <dbReference type="NCBI Taxonomy" id="1506587"/>
    <lineage>
        <taxon>Bacteria</taxon>
        <taxon>Pseudomonadati</taxon>
        <taxon>Pseudomonadota</taxon>
        <taxon>Betaproteobacteria</taxon>
        <taxon>Burkholderiales</taxon>
        <taxon>Burkholderiaceae</taxon>
        <taxon>Burkholderia</taxon>
        <taxon>Burkholderia cepacia complex</taxon>
    </lineage>
</organism>
<accession>A0A6P2RF23</accession>
<proteinExistence type="predicted"/>
<keyword evidence="3" id="KW-1185">Reference proteome</keyword>
<dbReference type="InterPro" id="IPR044922">
    <property type="entry name" value="DUF2063_N_sf"/>
</dbReference>
<evidence type="ECO:0000313" key="3">
    <source>
        <dbReference type="Proteomes" id="UP000494330"/>
    </source>
</evidence>
<gene>
    <name evidence="2" type="ORF">BPA30113_06465</name>
</gene>
<evidence type="ECO:0000313" key="2">
    <source>
        <dbReference type="EMBL" id="VWC33990.1"/>
    </source>
</evidence>
<reference evidence="2 3" key="1">
    <citation type="submission" date="2019-09" db="EMBL/GenBank/DDBJ databases">
        <authorList>
            <person name="Depoorter E."/>
        </authorList>
    </citation>
    <scope>NUCLEOTIDE SEQUENCE [LARGE SCALE GENOMIC DNA]</scope>
    <source>
        <strain evidence="2">LMG 30113</strain>
    </source>
</reference>
<dbReference type="Gene3D" id="1.10.150.690">
    <property type="entry name" value="DUF2063"/>
    <property type="match status" value="1"/>
</dbReference>
<dbReference type="AlphaFoldDB" id="A0A6P2RF23"/>
<dbReference type="Pfam" id="PF09836">
    <property type="entry name" value="DUF2063"/>
    <property type="match status" value="1"/>
</dbReference>